<evidence type="ECO:0000256" key="3">
    <source>
        <dbReference type="ARBA" id="ARBA00022692"/>
    </source>
</evidence>
<comment type="caution">
    <text evidence="9">The sequence shown here is derived from an EMBL/GenBank/DDBJ whole genome shotgun (WGS) entry which is preliminary data.</text>
</comment>
<evidence type="ECO:0000256" key="6">
    <source>
        <dbReference type="SAM" id="MobiDB-lite"/>
    </source>
</evidence>
<proteinExistence type="predicted"/>
<dbReference type="EMBL" id="JAUIQD010000003">
    <property type="protein sequence ID" value="KAK3358072.1"/>
    <property type="molecule type" value="Genomic_DNA"/>
</dbReference>
<keyword evidence="3 7" id="KW-0812">Transmembrane</keyword>
<dbReference type="Gene3D" id="1.20.1250.20">
    <property type="entry name" value="MFS general substrate transporter like domains"/>
    <property type="match status" value="2"/>
</dbReference>
<evidence type="ECO:0000256" key="2">
    <source>
        <dbReference type="ARBA" id="ARBA00022448"/>
    </source>
</evidence>
<organism evidence="9 10">
    <name type="scientific">Lasiosphaeria hispida</name>
    <dbReference type="NCBI Taxonomy" id="260671"/>
    <lineage>
        <taxon>Eukaryota</taxon>
        <taxon>Fungi</taxon>
        <taxon>Dikarya</taxon>
        <taxon>Ascomycota</taxon>
        <taxon>Pezizomycotina</taxon>
        <taxon>Sordariomycetes</taxon>
        <taxon>Sordariomycetidae</taxon>
        <taxon>Sordariales</taxon>
        <taxon>Lasiosphaeriaceae</taxon>
        <taxon>Lasiosphaeria</taxon>
    </lineage>
</organism>
<dbReference type="InterPro" id="IPR036259">
    <property type="entry name" value="MFS_trans_sf"/>
</dbReference>
<evidence type="ECO:0000256" key="7">
    <source>
        <dbReference type="SAM" id="Phobius"/>
    </source>
</evidence>
<gene>
    <name evidence="9" type="ORF">B0T25DRAFT_499830</name>
</gene>
<keyword evidence="5 7" id="KW-0472">Membrane</keyword>
<protein>
    <submittedName>
        <fullName evidence="9">Major facilitator superfamily domain-containing protein</fullName>
    </submittedName>
</protein>
<evidence type="ECO:0000256" key="1">
    <source>
        <dbReference type="ARBA" id="ARBA00004141"/>
    </source>
</evidence>
<feature type="transmembrane region" description="Helical" evidence="7">
    <location>
        <begin position="288"/>
        <end position="308"/>
    </location>
</feature>
<feature type="transmembrane region" description="Helical" evidence="7">
    <location>
        <begin position="381"/>
        <end position="402"/>
    </location>
</feature>
<dbReference type="PROSITE" id="PS50850">
    <property type="entry name" value="MFS"/>
    <property type="match status" value="1"/>
</dbReference>
<dbReference type="AlphaFoldDB" id="A0AAJ0HNE6"/>
<feature type="transmembrane region" description="Helical" evidence="7">
    <location>
        <begin position="447"/>
        <end position="467"/>
    </location>
</feature>
<dbReference type="PANTHER" id="PTHR43791">
    <property type="entry name" value="PERMEASE-RELATED"/>
    <property type="match status" value="1"/>
</dbReference>
<dbReference type="FunFam" id="1.20.1250.20:FF:000034">
    <property type="entry name" value="MFS general substrate transporter"/>
    <property type="match status" value="1"/>
</dbReference>
<feature type="transmembrane region" description="Helical" evidence="7">
    <location>
        <begin position="352"/>
        <end position="375"/>
    </location>
</feature>
<evidence type="ECO:0000256" key="4">
    <source>
        <dbReference type="ARBA" id="ARBA00022989"/>
    </source>
</evidence>
<evidence type="ECO:0000259" key="8">
    <source>
        <dbReference type="PROSITE" id="PS50850"/>
    </source>
</evidence>
<keyword evidence="4 7" id="KW-1133">Transmembrane helix</keyword>
<dbReference type="InterPro" id="IPR020846">
    <property type="entry name" value="MFS_dom"/>
</dbReference>
<feature type="transmembrane region" description="Helical" evidence="7">
    <location>
        <begin position="124"/>
        <end position="144"/>
    </location>
</feature>
<reference evidence="9" key="1">
    <citation type="journal article" date="2023" name="Mol. Phylogenet. Evol.">
        <title>Genome-scale phylogeny and comparative genomics of the fungal order Sordariales.</title>
        <authorList>
            <person name="Hensen N."/>
            <person name="Bonometti L."/>
            <person name="Westerberg I."/>
            <person name="Brannstrom I.O."/>
            <person name="Guillou S."/>
            <person name="Cros-Aarteil S."/>
            <person name="Calhoun S."/>
            <person name="Haridas S."/>
            <person name="Kuo A."/>
            <person name="Mondo S."/>
            <person name="Pangilinan J."/>
            <person name="Riley R."/>
            <person name="LaButti K."/>
            <person name="Andreopoulos B."/>
            <person name="Lipzen A."/>
            <person name="Chen C."/>
            <person name="Yan M."/>
            <person name="Daum C."/>
            <person name="Ng V."/>
            <person name="Clum A."/>
            <person name="Steindorff A."/>
            <person name="Ohm R.A."/>
            <person name="Martin F."/>
            <person name="Silar P."/>
            <person name="Natvig D.O."/>
            <person name="Lalanne C."/>
            <person name="Gautier V."/>
            <person name="Ament-Velasquez S.L."/>
            <person name="Kruys A."/>
            <person name="Hutchinson M.I."/>
            <person name="Powell A.J."/>
            <person name="Barry K."/>
            <person name="Miller A.N."/>
            <person name="Grigoriev I.V."/>
            <person name="Debuchy R."/>
            <person name="Gladieux P."/>
            <person name="Hiltunen Thoren M."/>
            <person name="Johannesson H."/>
        </authorList>
    </citation>
    <scope>NUCLEOTIDE SEQUENCE</scope>
    <source>
        <strain evidence="9">CBS 955.72</strain>
    </source>
</reference>
<evidence type="ECO:0000256" key="5">
    <source>
        <dbReference type="ARBA" id="ARBA00023136"/>
    </source>
</evidence>
<keyword evidence="2" id="KW-0813">Transport</keyword>
<keyword evidence="10" id="KW-1185">Reference proteome</keyword>
<feature type="transmembrane region" description="Helical" evidence="7">
    <location>
        <begin position="217"/>
        <end position="240"/>
    </location>
</feature>
<dbReference type="SUPFAM" id="SSF103473">
    <property type="entry name" value="MFS general substrate transporter"/>
    <property type="match status" value="1"/>
</dbReference>
<dbReference type="Pfam" id="PF07690">
    <property type="entry name" value="MFS_1"/>
    <property type="match status" value="1"/>
</dbReference>
<feature type="transmembrane region" description="Helical" evidence="7">
    <location>
        <begin position="184"/>
        <end position="205"/>
    </location>
</feature>
<reference evidence="9" key="2">
    <citation type="submission" date="2023-06" db="EMBL/GenBank/DDBJ databases">
        <authorList>
            <consortium name="Lawrence Berkeley National Laboratory"/>
            <person name="Haridas S."/>
            <person name="Hensen N."/>
            <person name="Bonometti L."/>
            <person name="Westerberg I."/>
            <person name="Brannstrom I.O."/>
            <person name="Guillou S."/>
            <person name="Cros-Aarteil S."/>
            <person name="Calhoun S."/>
            <person name="Kuo A."/>
            <person name="Mondo S."/>
            <person name="Pangilinan J."/>
            <person name="Riley R."/>
            <person name="Labutti K."/>
            <person name="Andreopoulos B."/>
            <person name="Lipzen A."/>
            <person name="Chen C."/>
            <person name="Yanf M."/>
            <person name="Daum C."/>
            <person name="Ng V."/>
            <person name="Clum A."/>
            <person name="Steindorff A."/>
            <person name="Ohm R."/>
            <person name="Martin F."/>
            <person name="Silar P."/>
            <person name="Natvig D."/>
            <person name="Lalanne C."/>
            <person name="Gautier V."/>
            <person name="Ament-Velasquez S.L."/>
            <person name="Kruys A."/>
            <person name="Hutchinson M.I."/>
            <person name="Powell A.J."/>
            <person name="Barry K."/>
            <person name="Miller A.N."/>
            <person name="Grigoriev I.V."/>
            <person name="Debuchy R."/>
            <person name="Gladieux P."/>
            <person name="Thoren M.H."/>
            <person name="Johannesson H."/>
        </authorList>
    </citation>
    <scope>NUCLEOTIDE SEQUENCE</scope>
    <source>
        <strain evidence="9">CBS 955.72</strain>
    </source>
</reference>
<feature type="compositionally biased region" description="Basic and acidic residues" evidence="6">
    <location>
        <begin position="19"/>
        <end position="32"/>
    </location>
</feature>
<dbReference type="FunFam" id="1.20.1250.20:FF:000068">
    <property type="entry name" value="MFS general substrate transporter"/>
    <property type="match status" value="1"/>
</dbReference>
<evidence type="ECO:0000313" key="9">
    <source>
        <dbReference type="EMBL" id="KAK3358072.1"/>
    </source>
</evidence>
<feature type="region of interest" description="Disordered" evidence="6">
    <location>
        <begin position="1"/>
        <end position="33"/>
    </location>
</feature>
<feature type="transmembrane region" description="Helical" evidence="7">
    <location>
        <begin position="150"/>
        <end position="172"/>
    </location>
</feature>
<evidence type="ECO:0000313" key="10">
    <source>
        <dbReference type="Proteomes" id="UP001275084"/>
    </source>
</evidence>
<comment type="subcellular location">
    <subcellularLocation>
        <location evidence="1">Membrane</location>
        <topology evidence="1">Multi-pass membrane protein</topology>
    </subcellularLocation>
</comment>
<accession>A0AAJ0HNE6</accession>
<feature type="transmembrane region" description="Helical" evidence="7">
    <location>
        <begin position="55"/>
        <end position="75"/>
    </location>
</feature>
<dbReference type="PANTHER" id="PTHR43791:SF52">
    <property type="entry name" value="TRANSPORTER, PUTATIVE (AFU_ORTHOLOGUE AFUA_1G11820)-RELATED"/>
    <property type="match status" value="1"/>
</dbReference>
<feature type="transmembrane region" description="Helical" evidence="7">
    <location>
        <begin position="414"/>
        <end position="435"/>
    </location>
</feature>
<dbReference type="GO" id="GO:0016020">
    <property type="term" value="C:membrane"/>
    <property type="evidence" value="ECO:0007669"/>
    <property type="project" value="UniProtKB-SubCell"/>
</dbReference>
<dbReference type="InterPro" id="IPR011701">
    <property type="entry name" value="MFS"/>
</dbReference>
<feature type="domain" description="Major facilitator superfamily (MFS) profile" evidence="8">
    <location>
        <begin position="57"/>
        <end position="472"/>
    </location>
</feature>
<name>A0AAJ0HNE6_9PEZI</name>
<feature type="transmembrane region" description="Helical" evidence="7">
    <location>
        <begin position="328"/>
        <end position="345"/>
    </location>
</feature>
<dbReference type="Proteomes" id="UP001275084">
    <property type="component" value="Unassembled WGS sequence"/>
</dbReference>
<sequence length="504" mass="56206">MSATETTPAAEKVSSDAGHGAEKPGADIESKVSSHGGEAALDAAAERRLIWKLDLTIYPILYVVYMMSFLDRINISNARIQGLTKELDMDRDNRFNIALFVYFIPYILLEVPSNIFIRHVRPSWYLGGLMFCWGIVNMCMGFVQSYEALVALRFLLGIFEAGVLPGIIYLTSMYYKRHEFQTRMSVLFSSTLVGGAFGGLLAYAISKLGGSHGYAAWRWIFIIEGAITAFIAIFAVFFIVDWPEQNSYLTDADKVLLRRRLAADGSEDCRMDTLNKFSYKLIFSDYKIWMGSLIYMGVGTTGYATTFFMPTILKEFDWTAESAQIHTIPVYVVSAAGMLLAAWASDRLRQRYVFILLGSLVATLGYGLLLGQATLNRDTKYAAIFLIALGGYTSTPIALAWLANNMSGHYKRAFGSGFQVMLGNIAGIIGTNIFLVPEAPRYPTGYGTAFGMMWMGTLVATAMYFLLRRENAKRAAGERDARLSQPEEEVKNMGDYHPSFRFTL</sequence>
<feature type="transmembrane region" description="Helical" evidence="7">
    <location>
        <begin position="95"/>
        <end position="117"/>
    </location>
</feature>
<dbReference type="GO" id="GO:0022857">
    <property type="term" value="F:transmembrane transporter activity"/>
    <property type="evidence" value="ECO:0007669"/>
    <property type="project" value="InterPro"/>
</dbReference>